<reference evidence="2 3" key="1">
    <citation type="journal article" date="2021" name="Sci. Rep.">
        <title>Chromosome anchoring in Senegalese sole (Solea senegalensis) reveals sex-associated markers and genome rearrangements in flatfish.</title>
        <authorList>
            <person name="Guerrero-Cozar I."/>
            <person name="Gomez-Garrido J."/>
            <person name="Berbel C."/>
            <person name="Martinez-Blanch J.F."/>
            <person name="Alioto T."/>
            <person name="Claros M.G."/>
            <person name="Gagnaire P.A."/>
            <person name="Manchado M."/>
        </authorList>
    </citation>
    <scope>NUCLEOTIDE SEQUENCE [LARGE SCALE GENOMIC DNA]</scope>
    <source>
        <strain evidence="2">Sse05_10M</strain>
    </source>
</reference>
<proteinExistence type="predicted"/>
<keyword evidence="3" id="KW-1185">Reference proteome</keyword>
<name>A0AAV6RC45_SOLSE</name>
<comment type="caution">
    <text evidence="2">The sequence shown here is derived from an EMBL/GenBank/DDBJ whole genome shotgun (WGS) entry which is preliminary data.</text>
</comment>
<feature type="compositionally biased region" description="Basic and acidic residues" evidence="1">
    <location>
        <begin position="15"/>
        <end position="29"/>
    </location>
</feature>
<dbReference type="Proteomes" id="UP000693946">
    <property type="component" value="Linkage Group LG2"/>
</dbReference>
<feature type="region of interest" description="Disordered" evidence="1">
    <location>
        <begin position="52"/>
        <end position="79"/>
    </location>
</feature>
<gene>
    <name evidence="2" type="ORF">JOB18_022770</name>
</gene>
<protein>
    <submittedName>
        <fullName evidence="2">Uncharacterized protein</fullName>
    </submittedName>
</protein>
<sequence length="79" mass="9279">MEMSRCGCQSVSGGRRRERERGSGRERDAQSMTPVRNASRLYRMERVQSWSRRETRCRRTSESLSAGSYTTKLIRRGYK</sequence>
<feature type="region of interest" description="Disordered" evidence="1">
    <location>
        <begin position="1"/>
        <end position="40"/>
    </location>
</feature>
<evidence type="ECO:0000256" key="1">
    <source>
        <dbReference type="SAM" id="MobiDB-lite"/>
    </source>
</evidence>
<organism evidence="2 3">
    <name type="scientific">Solea senegalensis</name>
    <name type="common">Senegalese sole</name>
    <dbReference type="NCBI Taxonomy" id="28829"/>
    <lineage>
        <taxon>Eukaryota</taxon>
        <taxon>Metazoa</taxon>
        <taxon>Chordata</taxon>
        <taxon>Craniata</taxon>
        <taxon>Vertebrata</taxon>
        <taxon>Euteleostomi</taxon>
        <taxon>Actinopterygii</taxon>
        <taxon>Neopterygii</taxon>
        <taxon>Teleostei</taxon>
        <taxon>Neoteleostei</taxon>
        <taxon>Acanthomorphata</taxon>
        <taxon>Carangaria</taxon>
        <taxon>Pleuronectiformes</taxon>
        <taxon>Pleuronectoidei</taxon>
        <taxon>Soleidae</taxon>
        <taxon>Solea</taxon>
    </lineage>
</organism>
<feature type="compositionally biased region" description="Basic and acidic residues" evidence="1">
    <location>
        <begin position="52"/>
        <end position="61"/>
    </location>
</feature>
<dbReference type="EMBL" id="JAGKHQ010000012">
    <property type="protein sequence ID" value="KAG7502580.1"/>
    <property type="molecule type" value="Genomic_DNA"/>
</dbReference>
<accession>A0AAV6RC45</accession>
<dbReference type="AlphaFoldDB" id="A0AAV6RC45"/>
<evidence type="ECO:0000313" key="3">
    <source>
        <dbReference type="Proteomes" id="UP000693946"/>
    </source>
</evidence>
<evidence type="ECO:0000313" key="2">
    <source>
        <dbReference type="EMBL" id="KAG7502580.1"/>
    </source>
</evidence>